<feature type="region of interest" description="Disordered" evidence="2">
    <location>
        <begin position="369"/>
        <end position="420"/>
    </location>
</feature>
<dbReference type="InterPro" id="IPR000504">
    <property type="entry name" value="RRM_dom"/>
</dbReference>
<proteinExistence type="predicted"/>
<dbReference type="PROSITE" id="PS51038">
    <property type="entry name" value="BAH"/>
    <property type="match status" value="1"/>
</dbReference>
<feature type="compositionally biased region" description="Polar residues" evidence="2">
    <location>
        <begin position="369"/>
        <end position="383"/>
    </location>
</feature>
<keyword evidence="1" id="KW-0694">RNA-binding</keyword>
<dbReference type="EMBL" id="JAYKXN010000002">
    <property type="protein sequence ID" value="KAK7311803.1"/>
    <property type="molecule type" value="Genomic_DNA"/>
</dbReference>
<dbReference type="PROSITE" id="PS50102">
    <property type="entry name" value="RRM"/>
    <property type="match status" value="1"/>
</dbReference>
<name>A0AAN9K8N3_CLITE</name>
<dbReference type="AlphaFoldDB" id="A0AAN9K8N3"/>
<gene>
    <name evidence="5" type="ORF">RJT34_10170</name>
</gene>
<evidence type="ECO:0008006" key="7">
    <source>
        <dbReference type="Google" id="ProtNLM"/>
    </source>
</evidence>
<dbReference type="InterPro" id="IPR001025">
    <property type="entry name" value="BAH_dom"/>
</dbReference>
<evidence type="ECO:0000259" key="4">
    <source>
        <dbReference type="PROSITE" id="PS51038"/>
    </source>
</evidence>
<dbReference type="InterPro" id="IPR043151">
    <property type="entry name" value="BAH_sf"/>
</dbReference>
<dbReference type="CDD" id="cd00590">
    <property type="entry name" value="RRM_SF"/>
    <property type="match status" value="1"/>
</dbReference>
<dbReference type="Proteomes" id="UP001359559">
    <property type="component" value="Unassembled WGS sequence"/>
</dbReference>
<comment type="caution">
    <text evidence="5">The sequence shown here is derived from an EMBL/GenBank/DDBJ whole genome shotgun (WGS) entry which is preliminary data.</text>
</comment>
<dbReference type="GO" id="GO:0003723">
    <property type="term" value="F:RNA binding"/>
    <property type="evidence" value="ECO:0007669"/>
    <property type="project" value="UniProtKB-UniRule"/>
</dbReference>
<dbReference type="GO" id="GO:0003682">
    <property type="term" value="F:chromatin binding"/>
    <property type="evidence" value="ECO:0007669"/>
    <property type="project" value="InterPro"/>
</dbReference>
<feature type="region of interest" description="Disordered" evidence="2">
    <location>
        <begin position="317"/>
        <end position="346"/>
    </location>
</feature>
<dbReference type="Pfam" id="PF01426">
    <property type="entry name" value="BAH"/>
    <property type="match status" value="1"/>
</dbReference>
<accession>A0AAN9K8N3</accession>
<feature type="compositionally biased region" description="Basic and acidic residues" evidence="2">
    <location>
        <begin position="326"/>
        <end position="339"/>
    </location>
</feature>
<evidence type="ECO:0000256" key="1">
    <source>
        <dbReference type="PROSITE-ProRule" id="PRU00176"/>
    </source>
</evidence>
<protein>
    <recommendedName>
        <fullName evidence="7">BAH domain-containing protein</fullName>
    </recommendedName>
</protein>
<dbReference type="Gene3D" id="2.30.30.490">
    <property type="match status" value="1"/>
</dbReference>
<sequence length="709" mass="79796">MTLQHCDSSQLPELKITRKGIPTHRNMAAEAGEDEVLEFKWGKQRGVGGRKKGVRFYESFTFDGVYYALFDSVFLFKEGESVPYIGKLVKIWETPDKSKKVKILWYFRPSEIRNFLEGTVTQYNELFLASGEGPGLTNVCPLESIAGKCNVVCISNDSRNPYPSDKELQMAEFVFYRFFDVGKRMIVDKIDDMIAGVEVKNIFNNLDSQKPVGLVKHDLERKEVSGNVTTSNEVVALMSQKTSQPLIVKPDSKSCDSLVRENAVSQLMLGKTHIPSVGVKENGVSKASLVKAKSSTKLSYGSGAGLEMRNMAKTDVECGNGSIEKNNLRDRADSKKDDLNDVGVLDGQNSKGIVGEKVLEKDKRGGFSKVSSAKVNSNTQNRRLITYDDDDDDNNLKSVAPSSKDKYKHPRAKDSCVEEGPSKKLKIDKKPTNNLFELCKKDSCVEEGPSEKLKIVKKPTNLSKSWKEDSRVEEGPSKKFKIDKKPTNLTKSCKESSSVPSNMEHKLDFHAKEVTRKPDVDKSKWFKAVPWEEKMKNAYELGKLVLLENLDPSLSSSEVQDIIMDGFKESCTAKMIQKTAYSSPHSGQAFVIFRRKETAELVIRKLEEGCFLMSNGRPLVGSIGVPCFPEKKPIFHGHHVVDQLRLMQMQREMKDAVSTSHCSQPNNIEYDMAIEWCVLQERGDKLWKMLYQQQGEELSRLKVKLKSQI</sequence>
<dbReference type="PANTHER" id="PTHR47073">
    <property type="entry name" value="PROTEIN ANTI-SILENCING 1"/>
    <property type="match status" value="1"/>
</dbReference>
<reference evidence="5 6" key="1">
    <citation type="submission" date="2024-01" db="EMBL/GenBank/DDBJ databases">
        <title>The genomes of 5 underutilized Papilionoideae crops provide insights into root nodulation and disease resistance.</title>
        <authorList>
            <person name="Yuan L."/>
        </authorList>
    </citation>
    <scope>NUCLEOTIDE SEQUENCE [LARGE SCALE GENOMIC DNA]</scope>
    <source>
        <strain evidence="5">LY-2023</strain>
        <tissue evidence="5">Leaf</tissue>
    </source>
</reference>
<feature type="domain" description="BAH" evidence="4">
    <location>
        <begin position="65"/>
        <end position="190"/>
    </location>
</feature>
<organism evidence="5 6">
    <name type="scientific">Clitoria ternatea</name>
    <name type="common">Butterfly pea</name>
    <dbReference type="NCBI Taxonomy" id="43366"/>
    <lineage>
        <taxon>Eukaryota</taxon>
        <taxon>Viridiplantae</taxon>
        <taxon>Streptophyta</taxon>
        <taxon>Embryophyta</taxon>
        <taxon>Tracheophyta</taxon>
        <taxon>Spermatophyta</taxon>
        <taxon>Magnoliopsida</taxon>
        <taxon>eudicotyledons</taxon>
        <taxon>Gunneridae</taxon>
        <taxon>Pentapetalae</taxon>
        <taxon>rosids</taxon>
        <taxon>fabids</taxon>
        <taxon>Fabales</taxon>
        <taxon>Fabaceae</taxon>
        <taxon>Papilionoideae</taxon>
        <taxon>50 kb inversion clade</taxon>
        <taxon>NPAAA clade</taxon>
        <taxon>indigoferoid/millettioid clade</taxon>
        <taxon>Phaseoleae</taxon>
        <taxon>Clitoria</taxon>
    </lineage>
</organism>
<evidence type="ECO:0000313" key="5">
    <source>
        <dbReference type="EMBL" id="KAK7311803.1"/>
    </source>
</evidence>
<evidence type="ECO:0000259" key="3">
    <source>
        <dbReference type="PROSITE" id="PS50102"/>
    </source>
</evidence>
<dbReference type="SMART" id="SM00439">
    <property type="entry name" value="BAH"/>
    <property type="match status" value="1"/>
</dbReference>
<evidence type="ECO:0000313" key="6">
    <source>
        <dbReference type="Proteomes" id="UP001359559"/>
    </source>
</evidence>
<feature type="domain" description="RRM" evidence="3">
    <location>
        <begin position="543"/>
        <end position="619"/>
    </location>
</feature>
<dbReference type="PANTHER" id="PTHR47073:SF2">
    <property type="entry name" value="PROTEIN ANTI-SILENCING 1"/>
    <property type="match status" value="1"/>
</dbReference>
<dbReference type="FunFam" id="2.30.30.490:FF:000017">
    <property type="entry name" value="Bromo-adjacent homology (BAH) domain-containing protein"/>
    <property type="match status" value="1"/>
</dbReference>
<keyword evidence="6" id="KW-1185">Reference proteome</keyword>
<evidence type="ECO:0000256" key="2">
    <source>
        <dbReference type="SAM" id="MobiDB-lite"/>
    </source>
</evidence>